<evidence type="ECO:0000313" key="4">
    <source>
        <dbReference type="Proteomes" id="UP000321456"/>
    </source>
</evidence>
<keyword evidence="4" id="KW-1185">Reference proteome</keyword>
<dbReference type="Proteomes" id="UP000321456">
    <property type="component" value="Unassembled WGS sequence"/>
</dbReference>
<dbReference type="InterPro" id="IPR032466">
    <property type="entry name" value="Metal_Hydrolase"/>
</dbReference>
<dbReference type="PANTHER" id="PTHR43135">
    <property type="entry name" value="ALPHA-D-RIBOSE 1-METHYLPHOSPHONATE 5-TRIPHOSPHATE DIPHOSPHATASE"/>
    <property type="match status" value="1"/>
</dbReference>
<dbReference type="EMBL" id="VRUR01000002">
    <property type="protein sequence ID" value="TXN35306.1"/>
    <property type="molecule type" value="Genomic_DNA"/>
</dbReference>
<dbReference type="SUPFAM" id="SSF51338">
    <property type="entry name" value="Composite domain of metallo-dependent hydrolases"/>
    <property type="match status" value="1"/>
</dbReference>
<dbReference type="Gene3D" id="2.30.40.10">
    <property type="entry name" value="Urease, subunit C, domain 1"/>
    <property type="match status" value="1"/>
</dbReference>
<evidence type="ECO:0000256" key="1">
    <source>
        <dbReference type="SAM" id="SignalP"/>
    </source>
</evidence>
<sequence length="415" mass="45398">MRTTFLILFFLVLASAKSQMLLVPDQVFDGETLHSNWVVLVTENRITFAGPAADLKNSGSYKKKEFKGMTLMPGIIEGHSHLLLHPYNETEWNDQVLKESPVERAVRGVVHAKKSLMAGITTMRDLGAEGAGYTDVYLKKTIEDGIIPGPRLLVAGPAIVATGAYGPKGFHDGITVPLGAEPVSGKAEAIKEVRTQLGHGANFIKIYADYRWGKDEPSQPTFLQEEIDAMVATATSAGRYVVAHAGTPEGMRRAILGGVETIEHGDGGTMEIFKMMKEKGVGLCPTLAAGDAIERYKGWKKGKEPDTDRIVKKKKSFKMALESGVDIVFGGDVGVYSHGENYRELELMVEYGMQPLNVLRSATSVNARIFHLNELGRIQENFLADIIAVEGNPVKDIKKMRGVTFVMKDGVVYKD</sequence>
<keyword evidence="1" id="KW-0732">Signal</keyword>
<dbReference type="Gene3D" id="3.20.20.140">
    <property type="entry name" value="Metal-dependent hydrolases"/>
    <property type="match status" value="1"/>
</dbReference>
<feature type="domain" description="Amidohydrolase-related" evidence="2">
    <location>
        <begin position="70"/>
        <end position="411"/>
    </location>
</feature>
<organism evidence="3 4">
    <name type="scientific">Flagellimonas hymeniacidonis</name>
    <dbReference type="NCBI Taxonomy" id="2603628"/>
    <lineage>
        <taxon>Bacteria</taxon>
        <taxon>Pseudomonadati</taxon>
        <taxon>Bacteroidota</taxon>
        <taxon>Flavobacteriia</taxon>
        <taxon>Flavobacteriales</taxon>
        <taxon>Flavobacteriaceae</taxon>
        <taxon>Flagellimonas</taxon>
    </lineage>
</organism>
<dbReference type="InterPro" id="IPR006680">
    <property type="entry name" value="Amidohydro-rel"/>
</dbReference>
<dbReference type="InterPro" id="IPR051781">
    <property type="entry name" value="Metallo-dep_Hydrolase"/>
</dbReference>
<dbReference type="AlphaFoldDB" id="A0A5C8V1R2"/>
<evidence type="ECO:0000259" key="2">
    <source>
        <dbReference type="Pfam" id="PF01979"/>
    </source>
</evidence>
<comment type="caution">
    <text evidence="3">The sequence shown here is derived from an EMBL/GenBank/DDBJ whole genome shotgun (WGS) entry which is preliminary data.</text>
</comment>
<accession>A0A5C8V1R2</accession>
<dbReference type="Pfam" id="PF01979">
    <property type="entry name" value="Amidohydro_1"/>
    <property type="match status" value="1"/>
</dbReference>
<dbReference type="GO" id="GO:0016810">
    <property type="term" value="F:hydrolase activity, acting on carbon-nitrogen (but not peptide) bonds"/>
    <property type="evidence" value="ECO:0007669"/>
    <property type="project" value="InterPro"/>
</dbReference>
<feature type="signal peptide" evidence="1">
    <location>
        <begin position="1"/>
        <end position="20"/>
    </location>
</feature>
<evidence type="ECO:0000313" key="3">
    <source>
        <dbReference type="EMBL" id="TXN35306.1"/>
    </source>
</evidence>
<dbReference type="PANTHER" id="PTHR43135:SF3">
    <property type="entry name" value="ALPHA-D-RIBOSE 1-METHYLPHOSPHONATE 5-TRIPHOSPHATE DIPHOSPHATASE"/>
    <property type="match status" value="1"/>
</dbReference>
<feature type="chain" id="PRO_5022796707" evidence="1">
    <location>
        <begin position="21"/>
        <end position="415"/>
    </location>
</feature>
<reference evidence="3 4" key="1">
    <citation type="submission" date="2019-08" db="EMBL/GenBank/DDBJ databases">
        <title>Professor.</title>
        <authorList>
            <person name="Park J.S."/>
        </authorList>
    </citation>
    <scope>NUCLEOTIDE SEQUENCE [LARGE SCALE GENOMIC DNA]</scope>
    <source>
        <strain evidence="3 4">176CP5-101</strain>
    </source>
</reference>
<proteinExistence type="predicted"/>
<gene>
    <name evidence="3" type="ORF">FVB32_12020</name>
</gene>
<dbReference type="InterPro" id="IPR011059">
    <property type="entry name" value="Metal-dep_hydrolase_composite"/>
</dbReference>
<dbReference type="InterPro" id="IPR057744">
    <property type="entry name" value="OTAase-like"/>
</dbReference>
<dbReference type="CDD" id="cd01299">
    <property type="entry name" value="Met_dep_hydrolase_A"/>
    <property type="match status" value="1"/>
</dbReference>
<dbReference type="SUPFAM" id="SSF51556">
    <property type="entry name" value="Metallo-dependent hydrolases"/>
    <property type="match status" value="1"/>
</dbReference>
<name>A0A5C8V1R2_9FLAO</name>
<dbReference type="RefSeq" id="WP_147744041.1">
    <property type="nucleotide sequence ID" value="NZ_VRUR01000002.1"/>
</dbReference>
<keyword evidence="3" id="KW-0378">Hydrolase</keyword>
<protein>
    <submittedName>
        <fullName evidence="3">Amidohydrolase family protein</fullName>
    </submittedName>
</protein>